<dbReference type="InterPro" id="IPR005062">
    <property type="entry name" value="SAC3/GANP/THP3_conserved"/>
</dbReference>
<dbReference type="PANTHER" id="PTHR12436">
    <property type="entry name" value="80 KDA MCM3-ASSOCIATED PROTEIN"/>
    <property type="match status" value="1"/>
</dbReference>
<dbReference type="EMBL" id="JAUCMV010000005">
    <property type="protein sequence ID" value="KAK0395305.1"/>
    <property type="molecule type" value="Genomic_DNA"/>
</dbReference>
<accession>A0AA39GXC6</accession>
<feature type="domain" description="SAC3/GANP/THP3 conserved" evidence="1">
    <location>
        <begin position="11"/>
        <end position="253"/>
    </location>
</feature>
<proteinExistence type="predicted"/>
<reference evidence="2" key="1">
    <citation type="submission" date="2023-06" db="EMBL/GenBank/DDBJ databases">
        <title>Genomic analysis of the entomopathogenic nematode Steinernema hermaphroditum.</title>
        <authorList>
            <person name="Schwarz E.M."/>
            <person name="Heppert J.K."/>
            <person name="Baniya A."/>
            <person name="Schwartz H.T."/>
            <person name="Tan C.-H."/>
            <person name="Antoshechkin I."/>
            <person name="Sternberg P.W."/>
            <person name="Goodrich-Blair H."/>
            <person name="Dillman A.R."/>
        </authorList>
    </citation>
    <scope>NUCLEOTIDE SEQUENCE</scope>
    <source>
        <strain evidence="2">PS9179</strain>
        <tissue evidence="2">Whole animal</tissue>
    </source>
</reference>
<dbReference type="Pfam" id="PF03399">
    <property type="entry name" value="SAC3_GANP"/>
    <property type="match status" value="1"/>
</dbReference>
<keyword evidence="3" id="KW-1185">Reference proteome</keyword>
<dbReference type="GO" id="GO:0005737">
    <property type="term" value="C:cytoplasm"/>
    <property type="evidence" value="ECO:0007669"/>
    <property type="project" value="TreeGrafter"/>
</dbReference>
<comment type="caution">
    <text evidence="2">The sequence shown here is derived from an EMBL/GenBank/DDBJ whole genome shotgun (WGS) entry which is preliminary data.</text>
</comment>
<evidence type="ECO:0000313" key="3">
    <source>
        <dbReference type="Proteomes" id="UP001175271"/>
    </source>
</evidence>
<dbReference type="GO" id="GO:0070390">
    <property type="term" value="C:transcription export complex 2"/>
    <property type="evidence" value="ECO:0007669"/>
    <property type="project" value="TreeGrafter"/>
</dbReference>
<gene>
    <name evidence="2" type="ORF">QR680_001217</name>
</gene>
<organism evidence="2 3">
    <name type="scientific">Steinernema hermaphroditum</name>
    <dbReference type="NCBI Taxonomy" id="289476"/>
    <lineage>
        <taxon>Eukaryota</taxon>
        <taxon>Metazoa</taxon>
        <taxon>Ecdysozoa</taxon>
        <taxon>Nematoda</taxon>
        <taxon>Chromadorea</taxon>
        <taxon>Rhabditida</taxon>
        <taxon>Tylenchina</taxon>
        <taxon>Panagrolaimomorpha</taxon>
        <taxon>Strongyloidoidea</taxon>
        <taxon>Steinernematidae</taxon>
        <taxon>Steinernema</taxon>
    </lineage>
</organism>
<name>A0AA39GXC6_9BILA</name>
<dbReference type="PANTHER" id="PTHR12436:SF3">
    <property type="entry name" value="GERMINAL-CENTER ASSOCIATED NUCLEAR PROTEIN"/>
    <property type="match status" value="1"/>
</dbReference>
<dbReference type="Proteomes" id="UP001175271">
    <property type="component" value="Unassembled WGS sequence"/>
</dbReference>
<evidence type="ECO:0000259" key="1">
    <source>
        <dbReference type="Pfam" id="PF03399"/>
    </source>
</evidence>
<sequence length="278" mass="32762">METADPMCTSREAVPLIMVKEYSRSAAGRNMQSQFRIRAFPALLQTTEYLLKLSSESSAPWPLVYDFLMDRLRAVRQDMTIGSVLPEQTQRLLELMLPFYFKSVVRCEETACSSYNRKLHMTQLEECIEKWKKLYESLGSDNNLLLGCYILHNCHRSWSLQLCYAWKSDFPVDVWEDVVNLLMYWRMRNCPAFFRVFNNLKCDLMRSAVFPWLAELRREFIVIISLSYRAKNVKFPLDDLCKWTACERTDLLKIISETIVLEEAPSDFITFFGSRRKE</sequence>
<dbReference type="InterPro" id="IPR045107">
    <property type="entry name" value="SAC3/GANP/THP3"/>
</dbReference>
<dbReference type="AlphaFoldDB" id="A0AA39GXC6"/>
<protein>
    <recommendedName>
        <fullName evidence="1">SAC3/GANP/THP3 conserved domain-containing protein</fullName>
    </recommendedName>
</protein>
<evidence type="ECO:0000313" key="2">
    <source>
        <dbReference type="EMBL" id="KAK0395305.1"/>
    </source>
</evidence>
<dbReference type="GO" id="GO:0006406">
    <property type="term" value="P:mRNA export from nucleus"/>
    <property type="evidence" value="ECO:0007669"/>
    <property type="project" value="TreeGrafter"/>
</dbReference>
<dbReference type="Gene3D" id="1.25.40.990">
    <property type="match status" value="1"/>
</dbReference>